<evidence type="ECO:0000313" key="1">
    <source>
        <dbReference type="EMBL" id="JAD48322.1"/>
    </source>
</evidence>
<dbReference type="EMBL" id="GBRH01249573">
    <property type="protein sequence ID" value="JAD48322.1"/>
    <property type="molecule type" value="Transcribed_RNA"/>
</dbReference>
<name>A0A0A9AMJ8_ARUDO</name>
<reference evidence="1" key="2">
    <citation type="journal article" date="2015" name="Data Brief">
        <title>Shoot transcriptome of the giant reed, Arundo donax.</title>
        <authorList>
            <person name="Barrero R.A."/>
            <person name="Guerrero F.D."/>
            <person name="Moolhuijzen P."/>
            <person name="Goolsby J.A."/>
            <person name="Tidwell J."/>
            <person name="Bellgard S.E."/>
            <person name="Bellgard M.I."/>
        </authorList>
    </citation>
    <scope>NUCLEOTIDE SEQUENCE</scope>
    <source>
        <tissue evidence="1">Shoot tissue taken approximately 20 cm above the soil surface</tissue>
    </source>
</reference>
<proteinExistence type="predicted"/>
<protein>
    <submittedName>
        <fullName evidence="1">Uncharacterized protein</fullName>
    </submittedName>
</protein>
<reference evidence="1" key="1">
    <citation type="submission" date="2014-09" db="EMBL/GenBank/DDBJ databases">
        <authorList>
            <person name="Magalhaes I.L.F."/>
            <person name="Oliveira U."/>
            <person name="Santos F.R."/>
            <person name="Vidigal T.H.D.A."/>
            <person name="Brescovit A.D."/>
            <person name="Santos A.J."/>
        </authorList>
    </citation>
    <scope>NUCLEOTIDE SEQUENCE</scope>
    <source>
        <tissue evidence="1">Shoot tissue taken approximately 20 cm above the soil surface</tissue>
    </source>
</reference>
<accession>A0A0A9AMJ8</accession>
<dbReference type="AlphaFoldDB" id="A0A0A9AMJ8"/>
<sequence length="46" mass="5550">MPYCWWSFPGVHFHKLTHIQAICWPSIYQQQAYTCVFLTECTKRSL</sequence>
<organism evidence="1">
    <name type="scientific">Arundo donax</name>
    <name type="common">Giant reed</name>
    <name type="synonym">Donax arundinaceus</name>
    <dbReference type="NCBI Taxonomy" id="35708"/>
    <lineage>
        <taxon>Eukaryota</taxon>
        <taxon>Viridiplantae</taxon>
        <taxon>Streptophyta</taxon>
        <taxon>Embryophyta</taxon>
        <taxon>Tracheophyta</taxon>
        <taxon>Spermatophyta</taxon>
        <taxon>Magnoliopsida</taxon>
        <taxon>Liliopsida</taxon>
        <taxon>Poales</taxon>
        <taxon>Poaceae</taxon>
        <taxon>PACMAD clade</taxon>
        <taxon>Arundinoideae</taxon>
        <taxon>Arundineae</taxon>
        <taxon>Arundo</taxon>
    </lineage>
</organism>